<dbReference type="GO" id="GO:0016787">
    <property type="term" value="F:hydrolase activity"/>
    <property type="evidence" value="ECO:0007669"/>
    <property type="project" value="UniProtKB-KW"/>
</dbReference>
<gene>
    <name evidence="4" type="primary">RE1_118</name>
    <name evidence="4" type="ORF">CK203_022758</name>
</gene>
<dbReference type="InterPro" id="IPR025724">
    <property type="entry name" value="GAG-pre-integrase_dom"/>
</dbReference>
<dbReference type="InterPro" id="IPR012337">
    <property type="entry name" value="RNaseH-like_sf"/>
</dbReference>
<dbReference type="Pfam" id="PF07727">
    <property type="entry name" value="RVT_2"/>
    <property type="match status" value="1"/>
</dbReference>
<name>A0A438IWI4_VITVI</name>
<protein>
    <submittedName>
        <fullName evidence="4">Retrovirus-related Pol polyprotein from transposon RE1</fullName>
    </submittedName>
</protein>
<dbReference type="AlphaFoldDB" id="A0A438IWI4"/>
<dbReference type="Proteomes" id="UP000288805">
    <property type="component" value="Unassembled WGS sequence"/>
</dbReference>
<keyword evidence="2" id="KW-0378">Hydrolase</keyword>
<evidence type="ECO:0000313" key="4">
    <source>
        <dbReference type="EMBL" id="RVX01101.1"/>
    </source>
</evidence>
<keyword evidence="1" id="KW-0479">Metal-binding</keyword>
<dbReference type="SUPFAM" id="SSF53098">
    <property type="entry name" value="Ribonuclease H-like"/>
    <property type="match status" value="1"/>
</dbReference>
<feature type="domain" description="Integrase catalytic" evidence="3">
    <location>
        <begin position="153"/>
        <end position="332"/>
    </location>
</feature>
<dbReference type="PANTHER" id="PTHR42648">
    <property type="entry name" value="TRANSPOSASE, PUTATIVE-RELATED"/>
    <property type="match status" value="1"/>
</dbReference>
<proteinExistence type="predicted"/>
<dbReference type="InterPro" id="IPR001584">
    <property type="entry name" value="Integrase_cat-core"/>
</dbReference>
<evidence type="ECO:0000256" key="2">
    <source>
        <dbReference type="ARBA" id="ARBA00022801"/>
    </source>
</evidence>
<organism evidence="4 5">
    <name type="scientific">Vitis vinifera</name>
    <name type="common">Grape</name>
    <dbReference type="NCBI Taxonomy" id="29760"/>
    <lineage>
        <taxon>Eukaryota</taxon>
        <taxon>Viridiplantae</taxon>
        <taxon>Streptophyta</taxon>
        <taxon>Embryophyta</taxon>
        <taxon>Tracheophyta</taxon>
        <taxon>Spermatophyta</taxon>
        <taxon>Magnoliopsida</taxon>
        <taxon>eudicotyledons</taxon>
        <taxon>Gunneridae</taxon>
        <taxon>Pentapetalae</taxon>
        <taxon>rosids</taxon>
        <taxon>Vitales</taxon>
        <taxon>Vitaceae</taxon>
        <taxon>Viteae</taxon>
        <taxon>Vitis</taxon>
    </lineage>
</organism>
<dbReference type="InterPro" id="IPR039537">
    <property type="entry name" value="Retrotran_Ty1/copia-like"/>
</dbReference>
<sequence>MAYPAATHNMVPDTNWYMDSGATHHFTPNINMLDTVTPFSGSDQVTVGNVFVEFYATHFLVKDQVSKRVLFQGQLDNGLYKVQSSCSPSDVSFPPQVFIANTKDPNLWHKRLGHPTLFVVNQILDSCNIARTQKIRFNFCNSCQLAKSHMFHFSLSPSIAVKHFELVHTDLWGPSAVRSISSARYFLFFIDDHTRFTWFYLPKTKDEAYFTFFKFQALIENQFNTKIKAMQSDWGGEFRSLSILFSNLGIVYRLSCSYTSQQNGRVERKNHHVVEMGLSLLAHSVPLSIPLPPLSPSPPISPFIPYSFSSFFSTSSTCSPLVAPISIPSSSHSVSPSIPPHSPPSPSVGLPVPCVNTDLLTSSHTHNIHSMVTSKVIGCKWVYKLKLQPDGQIERYKARLVAKGYRQTEGIDYFETFSPVVKPPTIRIVLSLAISQNWCIRQLDVHNAFLHGDLAQDVFMEQPPGFVNPLYPTHVCKLDKSLYSLKQSPRA</sequence>
<evidence type="ECO:0000313" key="5">
    <source>
        <dbReference type="Proteomes" id="UP000288805"/>
    </source>
</evidence>
<dbReference type="Gene3D" id="3.30.420.10">
    <property type="entry name" value="Ribonuclease H-like superfamily/Ribonuclease H"/>
    <property type="match status" value="1"/>
</dbReference>
<dbReference type="InterPro" id="IPR013103">
    <property type="entry name" value="RVT_2"/>
</dbReference>
<reference evidence="4 5" key="1">
    <citation type="journal article" date="2018" name="PLoS Genet.">
        <title>Population sequencing reveals clonal diversity and ancestral inbreeding in the grapevine cultivar Chardonnay.</title>
        <authorList>
            <person name="Roach M.J."/>
            <person name="Johnson D.L."/>
            <person name="Bohlmann J."/>
            <person name="van Vuuren H.J."/>
            <person name="Jones S.J."/>
            <person name="Pretorius I.S."/>
            <person name="Schmidt S.A."/>
            <person name="Borneman A.R."/>
        </authorList>
    </citation>
    <scope>NUCLEOTIDE SEQUENCE [LARGE SCALE GENOMIC DNA]</scope>
    <source>
        <strain evidence="5">cv. Chardonnay</strain>
        <tissue evidence="4">Leaf</tissue>
    </source>
</reference>
<dbReference type="SUPFAM" id="SSF56672">
    <property type="entry name" value="DNA/RNA polymerases"/>
    <property type="match status" value="1"/>
</dbReference>
<dbReference type="EMBL" id="QGNW01000078">
    <property type="protein sequence ID" value="RVX01101.1"/>
    <property type="molecule type" value="Genomic_DNA"/>
</dbReference>
<comment type="caution">
    <text evidence="4">The sequence shown here is derived from an EMBL/GenBank/DDBJ whole genome shotgun (WGS) entry which is preliminary data.</text>
</comment>
<dbReference type="GO" id="GO:0015074">
    <property type="term" value="P:DNA integration"/>
    <property type="evidence" value="ECO:0007669"/>
    <property type="project" value="InterPro"/>
</dbReference>
<evidence type="ECO:0000259" key="3">
    <source>
        <dbReference type="PROSITE" id="PS50994"/>
    </source>
</evidence>
<evidence type="ECO:0000256" key="1">
    <source>
        <dbReference type="ARBA" id="ARBA00022723"/>
    </source>
</evidence>
<dbReference type="GO" id="GO:0003676">
    <property type="term" value="F:nucleic acid binding"/>
    <property type="evidence" value="ECO:0007669"/>
    <property type="project" value="InterPro"/>
</dbReference>
<dbReference type="PROSITE" id="PS50994">
    <property type="entry name" value="INTEGRASE"/>
    <property type="match status" value="1"/>
</dbReference>
<dbReference type="PANTHER" id="PTHR42648:SF26">
    <property type="entry name" value="INTEGRASE CATALYTIC DOMAIN-CONTAINING PROTEIN"/>
    <property type="match status" value="1"/>
</dbReference>
<dbReference type="InterPro" id="IPR036397">
    <property type="entry name" value="RNaseH_sf"/>
</dbReference>
<accession>A0A438IWI4</accession>
<dbReference type="InterPro" id="IPR043502">
    <property type="entry name" value="DNA/RNA_pol_sf"/>
</dbReference>
<dbReference type="GO" id="GO:0046872">
    <property type="term" value="F:metal ion binding"/>
    <property type="evidence" value="ECO:0007669"/>
    <property type="project" value="UniProtKB-KW"/>
</dbReference>
<dbReference type="Pfam" id="PF13976">
    <property type="entry name" value="gag_pre-integrs"/>
    <property type="match status" value="1"/>
</dbReference>